<sequence>MKLTEKKRADILEAAVAEFKAGGFQGTSMDRIASTAKVSKRTVYNHFASKKELFRAILVELVKRGAQAPGQAYDPERPLDEQLFEIANQELALFSSQDFMDLARVTLAEYILTPELARRAFDEMNDKELGVHAWIRQAAEDGRLRAADPEMAAHQFLGLIKTFTVWPQLVGGQPLLSSGEAEQVIRSAVAMFLDHYGVE</sequence>
<evidence type="ECO:0000313" key="6">
    <source>
        <dbReference type="EMBL" id="SHK56222.1"/>
    </source>
</evidence>
<organism evidence="6 7">
    <name type="scientific">Desulfatibacillum alkenivorans DSM 16219</name>
    <dbReference type="NCBI Taxonomy" id="1121393"/>
    <lineage>
        <taxon>Bacteria</taxon>
        <taxon>Pseudomonadati</taxon>
        <taxon>Thermodesulfobacteriota</taxon>
        <taxon>Desulfobacteria</taxon>
        <taxon>Desulfobacterales</taxon>
        <taxon>Desulfatibacillaceae</taxon>
        <taxon>Desulfatibacillum</taxon>
    </lineage>
</organism>
<dbReference type="Pfam" id="PF14246">
    <property type="entry name" value="TetR_C_7"/>
    <property type="match status" value="1"/>
</dbReference>
<keyword evidence="1" id="KW-0805">Transcription regulation</keyword>
<dbReference type="Gene3D" id="1.10.357.10">
    <property type="entry name" value="Tetracycline Repressor, domain 2"/>
    <property type="match status" value="1"/>
</dbReference>
<dbReference type="PANTHER" id="PTHR30055">
    <property type="entry name" value="HTH-TYPE TRANSCRIPTIONAL REGULATOR RUTR"/>
    <property type="match status" value="1"/>
</dbReference>
<accession>A0A1M6TGR9</accession>
<dbReference type="STRING" id="1121393.SAMN02745216_03676"/>
<keyword evidence="7" id="KW-1185">Reference proteome</keyword>
<evidence type="ECO:0000256" key="1">
    <source>
        <dbReference type="ARBA" id="ARBA00023015"/>
    </source>
</evidence>
<dbReference type="GO" id="GO:0000976">
    <property type="term" value="F:transcription cis-regulatory region binding"/>
    <property type="evidence" value="ECO:0007669"/>
    <property type="project" value="TreeGrafter"/>
</dbReference>
<dbReference type="InterPro" id="IPR036271">
    <property type="entry name" value="Tet_transcr_reg_TetR-rel_C_sf"/>
</dbReference>
<feature type="DNA-binding region" description="H-T-H motif" evidence="4">
    <location>
        <begin position="28"/>
        <end position="47"/>
    </location>
</feature>
<dbReference type="FunFam" id="1.10.10.60:FF:000141">
    <property type="entry name" value="TetR family transcriptional regulator"/>
    <property type="match status" value="1"/>
</dbReference>
<evidence type="ECO:0000259" key="5">
    <source>
        <dbReference type="PROSITE" id="PS50977"/>
    </source>
</evidence>
<reference evidence="7" key="1">
    <citation type="submission" date="2016-11" db="EMBL/GenBank/DDBJ databases">
        <authorList>
            <person name="Varghese N."/>
            <person name="Submissions S."/>
        </authorList>
    </citation>
    <scope>NUCLEOTIDE SEQUENCE [LARGE SCALE GENOMIC DNA]</scope>
    <source>
        <strain evidence="7">DSM 16219</strain>
    </source>
</reference>
<evidence type="ECO:0000313" key="7">
    <source>
        <dbReference type="Proteomes" id="UP000183994"/>
    </source>
</evidence>
<dbReference type="Proteomes" id="UP000183994">
    <property type="component" value="Unassembled WGS sequence"/>
</dbReference>
<evidence type="ECO:0000256" key="3">
    <source>
        <dbReference type="ARBA" id="ARBA00023163"/>
    </source>
</evidence>
<dbReference type="InterPro" id="IPR009057">
    <property type="entry name" value="Homeodomain-like_sf"/>
</dbReference>
<gene>
    <name evidence="6" type="ORF">SAMN02745216_03676</name>
</gene>
<evidence type="ECO:0000256" key="4">
    <source>
        <dbReference type="PROSITE-ProRule" id="PRU00335"/>
    </source>
</evidence>
<dbReference type="InterPro" id="IPR001647">
    <property type="entry name" value="HTH_TetR"/>
</dbReference>
<dbReference type="PROSITE" id="PS50977">
    <property type="entry name" value="HTH_TETR_2"/>
    <property type="match status" value="1"/>
</dbReference>
<keyword evidence="3" id="KW-0804">Transcription</keyword>
<dbReference type="PROSITE" id="PS01081">
    <property type="entry name" value="HTH_TETR_1"/>
    <property type="match status" value="1"/>
</dbReference>
<dbReference type="PRINTS" id="PR00455">
    <property type="entry name" value="HTHTETR"/>
</dbReference>
<name>A0A1M6TGR9_9BACT</name>
<dbReference type="SUPFAM" id="SSF46689">
    <property type="entry name" value="Homeodomain-like"/>
    <property type="match status" value="1"/>
</dbReference>
<dbReference type="InterPro" id="IPR023772">
    <property type="entry name" value="DNA-bd_HTH_TetR-type_CS"/>
</dbReference>
<dbReference type="PANTHER" id="PTHR30055:SF224">
    <property type="entry name" value="TRANSCRIPTIONAL REGULATOR TETR FAMILY"/>
    <property type="match status" value="1"/>
</dbReference>
<dbReference type="AlphaFoldDB" id="A0A1M6TGR9"/>
<evidence type="ECO:0000256" key="2">
    <source>
        <dbReference type="ARBA" id="ARBA00023125"/>
    </source>
</evidence>
<dbReference type="SUPFAM" id="SSF48498">
    <property type="entry name" value="Tetracyclin repressor-like, C-terminal domain"/>
    <property type="match status" value="1"/>
</dbReference>
<dbReference type="GO" id="GO:0003700">
    <property type="term" value="F:DNA-binding transcription factor activity"/>
    <property type="evidence" value="ECO:0007669"/>
    <property type="project" value="TreeGrafter"/>
</dbReference>
<dbReference type="OrthoDB" id="5365491at2"/>
<feature type="domain" description="HTH tetR-type" evidence="5">
    <location>
        <begin position="5"/>
        <end position="65"/>
    </location>
</feature>
<dbReference type="Pfam" id="PF00440">
    <property type="entry name" value="TetR_N"/>
    <property type="match status" value="1"/>
</dbReference>
<keyword evidence="2 4" id="KW-0238">DNA-binding</keyword>
<dbReference type="InterPro" id="IPR050109">
    <property type="entry name" value="HTH-type_TetR-like_transc_reg"/>
</dbReference>
<proteinExistence type="predicted"/>
<dbReference type="InterPro" id="IPR039536">
    <property type="entry name" value="TetR_C_Proteobacteria"/>
</dbReference>
<dbReference type="EMBL" id="FQZU01000027">
    <property type="protein sequence ID" value="SHK56222.1"/>
    <property type="molecule type" value="Genomic_DNA"/>
</dbReference>
<protein>
    <submittedName>
        <fullName evidence="6">Transcriptional regulator, TetR family</fullName>
    </submittedName>
</protein>
<dbReference type="RefSeq" id="WP_073477715.1">
    <property type="nucleotide sequence ID" value="NZ_FQZU01000027.1"/>
</dbReference>
<dbReference type="Gene3D" id="1.10.10.60">
    <property type="entry name" value="Homeodomain-like"/>
    <property type="match status" value="1"/>
</dbReference>